<evidence type="ECO:0000256" key="1">
    <source>
        <dbReference type="SAM" id="MobiDB-lite"/>
    </source>
</evidence>
<dbReference type="RefSeq" id="WP_012408591.1">
    <property type="nucleotide sequence ID" value="NC_010628.1"/>
</dbReference>
<accession>B2J3V5</accession>
<dbReference type="EnsemblBacteria" id="ACC80576">
    <property type="protein sequence ID" value="ACC80576"/>
    <property type="gene ID" value="Npun_F1923"/>
</dbReference>
<dbReference type="eggNOG" id="ENOG5033M97">
    <property type="taxonomic scope" value="Bacteria"/>
</dbReference>
<dbReference type="KEGG" id="npu:Npun_F1923"/>
<dbReference type="AlphaFoldDB" id="B2J3V5"/>
<dbReference type="HOGENOM" id="CLU_794237_0_0_3"/>
<sequence length="352" mass="41254">MYKIYVDPYLLVYPQANSGIDEFENYIHSLISWGEEIKKIKEANLATLYLSAKTPEILANINGYPERNELEKLIVDLNLQNEIDPHDILILIESFLKLPFVEDRLNINAILIDNIQCDPVFYLDGRNEIFVQIYYELTVLIFLLCKIENLSNKHQIIVTRYIQAENTQILIECEIVDCEFCNNSCHVNIPYDVSISLQSFVNPNSLHNYFDALDIWINANQCEEVYKKAITIFVTQTNKQLEKPKPINEITYWLFGSRLLKSLKDLGFLDEHIKTKMLLRTCAEIILKQNMGDTHWLRTGKGANNPQKKRKKDGTKAWRRDIDHEYHLHYWETERGIEFASVVIHNDMKIPE</sequence>
<dbReference type="Proteomes" id="UP000001191">
    <property type="component" value="Chromosome"/>
</dbReference>
<name>B2J3V5_NOSP7</name>
<organism evidence="2 3">
    <name type="scientific">Nostoc punctiforme (strain ATCC 29133 / PCC 73102)</name>
    <dbReference type="NCBI Taxonomy" id="63737"/>
    <lineage>
        <taxon>Bacteria</taxon>
        <taxon>Bacillati</taxon>
        <taxon>Cyanobacteriota</taxon>
        <taxon>Cyanophyceae</taxon>
        <taxon>Nostocales</taxon>
        <taxon>Nostocaceae</taxon>
        <taxon>Nostoc</taxon>
    </lineage>
</organism>
<gene>
    <name evidence="2" type="ordered locus">Npun_F1923</name>
</gene>
<protein>
    <submittedName>
        <fullName evidence="2">Uncharacterized protein</fullName>
    </submittedName>
</protein>
<dbReference type="EMBL" id="CP001037">
    <property type="protein sequence ID" value="ACC80576.1"/>
    <property type="molecule type" value="Genomic_DNA"/>
</dbReference>
<reference evidence="2 3" key="2">
    <citation type="journal article" date="2013" name="Plant Physiol.">
        <title>A Nostoc punctiforme Sugar Transporter Necessary to Establish a Cyanobacterium-Plant Symbiosis.</title>
        <authorList>
            <person name="Ekman M."/>
            <person name="Picossi S."/>
            <person name="Campbell E.L."/>
            <person name="Meeks J.C."/>
            <person name="Flores E."/>
        </authorList>
    </citation>
    <scope>NUCLEOTIDE SEQUENCE [LARGE SCALE GENOMIC DNA]</scope>
    <source>
        <strain evidence="3">ATCC 29133 / PCC 73102</strain>
    </source>
</reference>
<evidence type="ECO:0000313" key="2">
    <source>
        <dbReference type="EMBL" id="ACC80576.1"/>
    </source>
</evidence>
<dbReference type="OrthoDB" id="8452205at2"/>
<keyword evidence="3" id="KW-1185">Reference proteome</keyword>
<reference evidence="3" key="1">
    <citation type="submission" date="2008-04" db="EMBL/GenBank/DDBJ databases">
        <title>Complete sequence of chromosome of Nostoc punctiforme ATCC 29133.</title>
        <authorList>
            <consortium name="US DOE Joint Genome Institute"/>
            <person name="Copeland A."/>
            <person name="Lucas S."/>
            <person name="Lapidus A."/>
            <person name="Glavina del Rio T."/>
            <person name="Dalin E."/>
            <person name="Tice H."/>
            <person name="Pitluck S."/>
            <person name="Chain P."/>
            <person name="Malfatti S."/>
            <person name="Shin M."/>
            <person name="Vergez L."/>
            <person name="Schmutz J."/>
            <person name="Larimer F."/>
            <person name="Land M."/>
            <person name="Hauser L."/>
            <person name="Kyrpides N."/>
            <person name="Kim E."/>
            <person name="Meeks J.C."/>
            <person name="Elhai J."/>
            <person name="Campbell E.L."/>
            <person name="Thiel T."/>
            <person name="Longmire J."/>
            <person name="Potts M."/>
            <person name="Atlas R."/>
        </authorList>
    </citation>
    <scope>NUCLEOTIDE SEQUENCE [LARGE SCALE GENOMIC DNA]</scope>
    <source>
        <strain evidence="3">ATCC 29133 / PCC 73102</strain>
    </source>
</reference>
<proteinExistence type="predicted"/>
<evidence type="ECO:0000313" key="3">
    <source>
        <dbReference type="Proteomes" id="UP000001191"/>
    </source>
</evidence>
<feature type="region of interest" description="Disordered" evidence="1">
    <location>
        <begin position="297"/>
        <end position="316"/>
    </location>
</feature>